<organism evidence="1 2">
    <name type="scientific">Pleurodeles waltl</name>
    <name type="common">Iberian ribbed newt</name>
    <dbReference type="NCBI Taxonomy" id="8319"/>
    <lineage>
        <taxon>Eukaryota</taxon>
        <taxon>Metazoa</taxon>
        <taxon>Chordata</taxon>
        <taxon>Craniata</taxon>
        <taxon>Vertebrata</taxon>
        <taxon>Euteleostomi</taxon>
        <taxon>Amphibia</taxon>
        <taxon>Batrachia</taxon>
        <taxon>Caudata</taxon>
        <taxon>Salamandroidea</taxon>
        <taxon>Salamandridae</taxon>
        <taxon>Pleurodelinae</taxon>
        <taxon>Pleurodeles</taxon>
    </lineage>
</organism>
<dbReference type="AlphaFoldDB" id="A0AAV7T8X1"/>
<reference evidence="1" key="1">
    <citation type="journal article" date="2022" name="bioRxiv">
        <title>Sequencing and chromosome-scale assembly of the giantPleurodeles waltlgenome.</title>
        <authorList>
            <person name="Brown T."/>
            <person name="Elewa A."/>
            <person name="Iarovenko S."/>
            <person name="Subramanian E."/>
            <person name="Araus A.J."/>
            <person name="Petzold A."/>
            <person name="Susuki M."/>
            <person name="Suzuki K.-i.T."/>
            <person name="Hayashi T."/>
            <person name="Toyoda A."/>
            <person name="Oliveira C."/>
            <person name="Osipova E."/>
            <person name="Leigh N.D."/>
            <person name="Simon A."/>
            <person name="Yun M.H."/>
        </authorList>
    </citation>
    <scope>NUCLEOTIDE SEQUENCE</scope>
    <source>
        <strain evidence="1">20211129_DDA</strain>
        <tissue evidence="1">Liver</tissue>
    </source>
</reference>
<proteinExistence type="predicted"/>
<accession>A0AAV7T8X1</accession>
<dbReference type="EMBL" id="JANPWB010000007">
    <property type="protein sequence ID" value="KAJ1172784.1"/>
    <property type="molecule type" value="Genomic_DNA"/>
</dbReference>
<dbReference type="Proteomes" id="UP001066276">
    <property type="component" value="Chromosome 4_1"/>
</dbReference>
<comment type="caution">
    <text evidence="1">The sequence shown here is derived from an EMBL/GenBank/DDBJ whole genome shotgun (WGS) entry which is preliminary data.</text>
</comment>
<evidence type="ECO:0000313" key="2">
    <source>
        <dbReference type="Proteomes" id="UP001066276"/>
    </source>
</evidence>
<keyword evidence="2" id="KW-1185">Reference proteome</keyword>
<evidence type="ECO:0000313" key="1">
    <source>
        <dbReference type="EMBL" id="KAJ1172784.1"/>
    </source>
</evidence>
<protein>
    <submittedName>
        <fullName evidence="1">Uncharacterized protein</fullName>
    </submittedName>
</protein>
<name>A0AAV7T8X1_PLEWA</name>
<sequence>MRYLTWEAAGAGAKPPCRLVRGKGAGSGPFKKHSRARCRGTRFLTWEEAGAGAKPPCRLVRGKGAGSGPFKKHLHARCRGMRYLTWEAAGAGAKSPCRLASSTNTTAAELYVYVTPEQSPGAEVPKERPSIQFHLQFYERYNGITPENISLAPRAHWAWQTAGALGQGEQRGASETLQ</sequence>
<gene>
    <name evidence="1" type="ORF">NDU88_004626</name>
</gene>